<comment type="caution">
    <text evidence="2">The sequence shown here is derived from an EMBL/GenBank/DDBJ whole genome shotgun (WGS) entry which is preliminary data.</text>
</comment>
<dbReference type="Proteomes" id="UP000019184">
    <property type="component" value="Unassembled WGS sequence"/>
</dbReference>
<dbReference type="AlphaFoldDB" id="A0A7U7G874"/>
<organism evidence="2 3">
    <name type="scientific">Candidatus Contendobacter odensis Run_B_J11</name>
    <dbReference type="NCBI Taxonomy" id="1400861"/>
    <lineage>
        <taxon>Bacteria</taxon>
        <taxon>Pseudomonadati</taxon>
        <taxon>Pseudomonadota</taxon>
        <taxon>Gammaproteobacteria</taxon>
        <taxon>Candidatus Competibacteraceae</taxon>
        <taxon>Candidatus Contendibacter</taxon>
    </lineage>
</organism>
<dbReference type="EMBL" id="CBTK010000035">
    <property type="protein sequence ID" value="CDH43722.1"/>
    <property type="molecule type" value="Genomic_DNA"/>
</dbReference>
<accession>A0A7U7G874</accession>
<evidence type="ECO:0000256" key="1">
    <source>
        <dbReference type="SAM" id="MobiDB-lite"/>
    </source>
</evidence>
<evidence type="ECO:0000313" key="2">
    <source>
        <dbReference type="EMBL" id="CDH43722.1"/>
    </source>
</evidence>
<evidence type="ECO:0000313" key="3">
    <source>
        <dbReference type="Proteomes" id="UP000019184"/>
    </source>
</evidence>
<protein>
    <submittedName>
        <fullName evidence="2">Uncharacterized protein</fullName>
    </submittedName>
</protein>
<gene>
    <name evidence="2" type="ORF">BN874_130047</name>
</gene>
<sequence length="72" mass="7682">MTAGKDRHLTSKADRALHGSLYLPALKDGVSRGESDEKATEERFEPGDCGGDDDLTGGVCLQPNRCYRGLSG</sequence>
<name>A0A7U7G874_9GAMM</name>
<feature type="region of interest" description="Disordered" evidence="1">
    <location>
        <begin position="26"/>
        <end position="53"/>
    </location>
</feature>
<reference evidence="2 3" key="1">
    <citation type="journal article" date="2014" name="ISME J.">
        <title>Candidatus Competibacter-lineage genomes retrieved from metagenomes reveal functional metabolic diversity.</title>
        <authorList>
            <person name="McIlroy S.J."/>
            <person name="Albertsen M."/>
            <person name="Andresen E.K."/>
            <person name="Saunders A.M."/>
            <person name="Kristiansen R."/>
            <person name="Stokholm-Bjerregaard M."/>
            <person name="Nielsen K.L."/>
            <person name="Nielsen P.H."/>
        </authorList>
    </citation>
    <scope>NUCLEOTIDE SEQUENCE [LARGE SCALE GENOMIC DNA]</scope>
    <source>
        <strain evidence="2 3">Run_B_J11</strain>
    </source>
</reference>
<feature type="compositionally biased region" description="Basic and acidic residues" evidence="1">
    <location>
        <begin position="29"/>
        <end position="46"/>
    </location>
</feature>
<keyword evidence="3" id="KW-1185">Reference proteome</keyword>
<proteinExistence type="predicted"/>